<dbReference type="CDD" id="cd07817">
    <property type="entry name" value="SRPBCC_8"/>
    <property type="match status" value="1"/>
</dbReference>
<dbReference type="Gene3D" id="3.30.530.20">
    <property type="match status" value="1"/>
</dbReference>
<sequence>MAEPITGNIEVNAPVAQVYEYWRNLENLPSFMKNIEEVRSTGPDTTHWVVKGPLGYRAEFDARTTQDEPNSAIGWNTVDGDVQTSGQVRFQELGPDRTKVEVQMKYANPPGGKAGEAVSRLTSGPKAIMAQDLKNFKDIMEGTATPEEIQQRPAAADAHSGAIATLTSGTGLAVVGGVVLLWLLLRRGGGSSKSKGKSRIIFEF</sequence>
<dbReference type="PANTHER" id="PTHR33824:SF7">
    <property type="entry name" value="POLYKETIDE CYCLASE_DEHYDRASE AND LIPID TRANSPORT SUPERFAMILY PROTEIN"/>
    <property type="match status" value="1"/>
</dbReference>
<dbReference type="SUPFAM" id="SSF55961">
    <property type="entry name" value="Bet v1-like"/>
    <property type="match status" value="1"/>
</dbReference>
<dbReference type="InterPro" id="IPR023393">
    <property type="entry name" value="START-like_dom_sf"/>
</dbReference>
<feature type="domain" description="Coenzyme Q-binding protein COQ10 START" evidence="2">
    <location>
        <begin position="11"/>
        <end position="120"/>
    </location>
</feature>
<reference evidence="3" key="1">
    <citation type="submission" date="2020-02" db="EMBL/GenBank/DDBJ databases">
        <authorList>
            <person name="Meier V. D."/>
        </authorList>
    </citation>
    <scope>NUCLEOTIDE SEQUENCE</scope>
    <source>
        <strain evidence="3">AVDCRST_MAG02</strain>
    </source>
</reference>
<dbReference type="AlphaFoldDB" id="A0A6J4QN54"/>
<dbReference type="InterPro" id="IPR005031">
    <property type="entry name" value="COQ10_START"/>
</dbReference>
<dbReference type="InterPro" id="IPR047137">
    <property type="entry name" value="ORF3"/>
</dbReference>
<protein>
    <recommendedName>
        <fullName evidence="2">Coenzyme Q-binding protein COQ10 START domain-containing protein</fullName>
    </recommendedName>
</protein>
<keyword evidence="1" id="KW-1133">Transmembrane helix</keyword>
<dbReference type="Pfam" id="PF03364">
    <property type="entry name" value="Polyketide_cyc"/>
    <property type="match status" value="1"/>
</dbReference>
<name>A0A6J4QN54_9ACTN</name>
<accession>A0A6J4QN54</accession>
<evidence type="ECO:0000313" key="3">
    <source>
        <dbReference type="EMBL" id="CAA9449837.1"/>
    </source>
</evidence>
<keyword evidence="1" id="KW-0812">Transmembrane</keyword>
<proteinExistence type="predicted"/>
<feature type="transmembrane region" description="Helical" evidence="1">
    <location>
        <begin position="162"/>
        <end position="185"/>
    </location>
</feature>
<evidence type="ECO:0000259" key="2">
    <source>
        <dbReference type="Pfam" id="PF03364"/>
    </source>
</evidence>
<gene>
    <name evidence="3" type="ORF">AVDCRST_MAG02-804</name>
</gene>
<dbReference type="PANTHER" id="PTHR33824">
    <property type="entry name" value="POLYKETIDE CYCLASE/DEHYDRASE AND LIPID TRANSPORT SUPERFAMILY PROTEIN"/>
    <property type="match status" value="1"/>
</dbReference>
<keyword evidence="1" id="KW-0472">Membrane</keyword>
<evidence type="ECO:0000256" key="1">
    <source>
        <dbReference type="SAM" id="Phobius"/>
    </source>
</evidence>
<organism evidence="3">
    <name type="scientific">uncultured Rubrobacteraceae bacterium</name>
    <dbReference type="NCBI Taxonomy" id="349277"/>
    <lineage>
        <taxon>Bacteria</taxon>
        <taxon>Bacillati</taxon>
        <taxon>Actinomycetota</taxon>
        <taxon>Rubrobacteria</taxon>
        <taxon>Rubrobacterales</taxon>
        <taxon>Rubrobacteraceae</taxon>
        <taxon>environmental samples</taxon>
    </lineage>
</organism>
<dbReference type="EMBL" id="CADCVH010000022">
    <property type="protein sequence ID" value="CAA9449837.1"/>
    <property type="molecule type" value="Genomic_DNA"/>
</dbReference>